<proteinExistence type="predicted"/>
<gene>
    <name evidence="2" type="ORF">WH50_01050</name>
</gene>
<evidence type="ECO:0000256" key="1">
    <source>
        <dbReference type="SAM" id="MobiDB-lite"/>
    </source>
</evidence>
<keyword evidence="3" id="KW-1185">Reference proteome</keyword>
<evidence type="ECO:0000313" key="2">
    <source>
        <dbReference type="EMBL" id="PXF32979.1"/>
    </source>
</evidence>
<dbReference type="EMBL" id="LAPT01000003">
    <property type="protein sequence ID" value="PXF32979.1"/>
    <property type="molecule type" value="Genomic_DNA"/>
</dbReference>
<organism evidence="2 3">
    <name type="scientific">Pokkaliibacter plantistimulans</name>
    <dbReference type="NCBI Taxonomy" id="1635171"/>
    <lineage>
        <taxon>Bacteria</taxon>
        <taxon>Pseudomonadati</taxon>
        <taxon>Pseudomonadota</taxon>
        <taxon>Gammaproteobacteria</taxon>
        <taxon>Oceanospirillales</taxon>
        <taxon>Balneatrichaceae</taxon>
        <taxon>Pokkaliibacter</taxon>
    </lineage>
</organism>
<evidence type="ECO:0008006" key="4">
    <source>
        <dbReference type="Google" id="ProtNLM"/>
    </source>
</evidence>
<sequence length="71" mass="7281">MDLGSVSGSSYSSVSYGDSLGIKAAQMANQQQELVGQQVLQLIDESSVGSGQQPAKPDPSGRLGLNVDVTV</sequence>
<reference evidence="2 3" key="1">
    <citation type="submission" date="2015-03" db="EMBL/GenBank/DDBJ databases">
        <authorList>
            <person name="Krishnan R."/>
            <person name="Midha S."/>
            <person name="Patil P.B."/>
            <person name="Rameshkumar N."/>
        </authorList>
    </citation>
    <scope>NUCLEOTIDE SEQUENCE [LARGE SCALE GENOMIC DNA]</scope>
    <source>
        <strain evidence="2 3">L1E11</strain>
    </source>
</reference>
<evidence type="ECO:0000313" key="3">
    <source>
        <dbReference type="Proteomes" id="UP000248090"/>
    </source>
</evidence>
<dbReference type="Proteomes" id="UP000248090">
    <property type="component" value="Unassembled WGS sequence"/>
</dbReference>
<feature type="region of interest" description="Disordered" evidence="1">
    <location>
        <begin position="46"/>
        <end position="71"/>
    </location>
</feature>
<accession>A0ABX5M264</accession>
<comment type="caution">
    <text evidence="2">The sequence shown here is derived from an EMBL/GenBank/DDBJ whole genome shotgun (WGS) entry which is preliminary data.</text>
</comment>
<protein>
    <recommendedName>
        <fullName evidence="4">Motility protein</fullName>
    </recommendedName>
</protein>
<name>A0ABX5M264_9GAMM</name>